<feature type="compositionally biased region" description="Basic residues" evidence="12">
    <location>
        <begin position="251"/>
        <end position="266"/>
    </location>
</feature>
<dbReference type="GO" id="GO:0032259">
    <property type="term" value="P:methylation"/>
    <property type="evidence" value="ECO:0007669"/>
    <property type="project" value="UniProtKB-KW"/>
</dbReference>
<comment type="similarity">
    <text evidence="2">Belongs to the methyltransferase superfamily. L-isoaspartyl/D-aspartyl protein methyltransferase family.</text>
</comment>
<evidence type="ECO:0000313" key="14">
    <source>
        <dbReference type="Proteomes" id="UP001317259"/>
    </source>
</evidence>
<evidence type="ECO:0000256" key="8">
    <source>
        <dbReference type="ARBA" id="ARBA00022691"/>
    </source>
</evidence>
<evidence type="ECO:0000256" key="11">
    <source>
        <dbReference type="ARBA" id="ARBA00031350"/>
    </source>
</evidence>
<dbReference type="Proteomes" id="UP001317259">
    <property type="component" value="Unassembled WGS sequence"/>
</dbReference>
<comment type="subcellular location">
    <subcellularLocation>
        <location evidence="1">Cytoplasm</location>
    </subcellularLocation>
</comment>
<dbReference type="InterPro" id="IPR000682">
    <property type="entry name" value="PCMT"/>
</dbReference>
<dbReference type="PANTHER" id="PTHR11579:SF0">
    <property type="entry name" value="PROTEIN-L-ISOASPARTATE(D-ASPARTATE) O-METHYLTRANSFERASE"/>
    <property type="match status" value="1"/>
</dbReference>
<dbReference type="EC" id="2.1.1.77" evidence="3"/>
<evidence type="ECO:0000256" key="9">
    <source>
        <dbReference type="ARBA" id="ARBA00030757"/>
    </source>
</evidence>
<dbReference type="RefSeq" id="WP_247815242.1">
    <property type="nucleotide sequence ID" value="NZ_JAKRKC020000001.1"/>
</dbReference>
<evidence type="ECO:0000313" key="13">
    <source>
        <dbReference type="EMBL" id="MCK2214810.1"/>
    </source>
</evidence>
<evidence type="ECO:0000256" key="5">
    <source>
        <dbReference type="ARBA" id="ARBA00022490"/>
    </source>
</evidence>
<evidence type="ECO:0000256" key="10">
    <source>
        <dbReference type="ARBA" id="ARBA00031323"/>
    </source>
</evidence>
<dbReference type="Pfam" id="PF01135">
    <property type="entry name" value="PCMT"/>
    <property type="match status" value="1"/>
</dbReference>
<feature type="compositionally biased region" description="Low complexity" evidence="12">
    <location>
        <begin position="278"/>
        <end position="300"/>
    </location>
</feature>
<feature type="region of interest" description="Disordered" evidence="12">
    <location>
        <begin position="329"/>
        <end position="348"/>
    </location>
</feature>
<keyword evidence="14" id="KW-1185">Reference proteome</keyword>
<dbReference type="InterPro" id="IPR029063">
    <property type="entry name" value="SAM-dependent_MTases_sf"/>
</dbReference>
<dbReference type="SUPFAM" id="SSF53335">
    <property type="entry name" value="S-adenosyl-L-methionine-dependent methyltransferases"/>
    <property type="match status" value="1"/>
</dbReference>
<name>A0ABT0FR62_9ACTN</name>
<dbReference type="CDD" id="cd02440">
    <property type="entry name" value="AdoMet_MTases"/>
    <property type="match status" value="1"/>
</dbReference>
<keyword evidence="6 13" id="KW-0489">Methyltransferase</keyword>
<dbReference type="EMBL" id="JAKRKC020000001">
    <property type="protein sequence ID" value="MCK2214810.1"/>
    <property type="molecule type" value="Genomic_DNA"/>
</dbReference>
<evidence type="ECO:0000256" key="6">
    <source>
        <dbReference type="ARBA" id="ARBA00022603"/>
    </source>
</evidence>
<gene>
    <name evidence="13" type="ORF">MF672_013550</name>
</gene>
<keyword evidence="8" id="KW-0949">S-adenosyl-L-methionine</keyword>
<proteinExistence type="inferred from homology"/>
<reference evidence="13 14" key="1">
    <citation type="submission" date="2022-04" db="EMBL/GenBank/DDBJ databases">
        <title>Genome draft of Actinomadura sp. ATCC 31491.</title>
        <authorList>
            <person name="Shi X."/>
            <person name="Du Y."/>
        </authorList>
    </citation>
    <scope>NUCLEOTIDE SEQUENCE [LARGE SCALE GENOMIC DNA]</scope>
    <source>
        <strain evidence="13 14">ATCC 31491</strain>
    </source>
</reference>
<sequence length="348" mass="35849">MDADRLLAAAVDAVPRAHYTDHPELGAPPQTSPPKVVQRDLARAGAGLRGARVLEIGTGTGYTGALLAQLVGPAGLVVSVDVDGRLVERARRLHAERRCPVTVVCGDGHDGVPDHAPYDLVIGWCAPALLPDAWLKQTRPGGIVSTPVYVAPAARAVGHVRAEVTGDGGLTGVRLATASYVDMGDAANVTLGAPLLHLDATCGPSYVSVAWRGRAGGEPAAALALLDRPGHAEPHPVGLHGEQAAAAWHTRALRRRPRPRARRGRVQHGAAARRRESASASPAAGTPPWSPAPGAAGRHPGSAALAALREHLRAWDAAGRPGLDRLAAEVTPADGGRRVQVTLPPGAA</sequence>
<feature type="region of interest" description="Disordered" evidence="12">
    <location>
        <begin position="243"/>
        <end position="300"/>
    </location>
</feature>
<protein>
    <recommendedName>
        <fullName evidence="4">Protein-L-isoaspartate O-methyltransferase</fullName>
        <ecNumber evidence="3">2.1.1.77</ecNumber>
    </recommendedName>
    <alternativeName>
        <fullName evidence="11">L-isoaspartyl protein carboxyl methyltransferase</fullName>
    </alternativeName>
    <alternativeName>
        <fullName evidence="9">Protein L-isoaspartyl methyltransferase</fullName>
    </alternativeName>
    <alternativeName>
        <fullName evidence="10">Protein-beta-aspartate methyltransferase</fullName>
    </alternativeName>
</protein>
<evidence type="ECO:0000256" key="2">
    <source>
        <dbReference type="ARBA" id="ARBA00005369"/>
    </source>
</evidence>
<keyword evidence="7" id="KW-0808">Transferase</keyword>
<comment type="caution">
    <text evidence="13">The sequence shown here is derived from an EMBL/GenBank/DDBJ whole genome shotgun (WGS) entry which is preliminary data.</text>
</comment>
<dbReference type="PANTHER" id="PTHR11579">
    <property type="entry name" value="PROTEIN-L-ISOASPARTATE O-METHYLTRANSFERASE"/>
    <property type="match status" value="1"/>
</dbReference>
<organism evidence="13 14">
    <name type="scientific">Actinomadura luzonensis</name>
    <dbReference type="NCBI Taxonomy" id="2805427"/>
    <lineage>
        <taxon>Bacteria</taxon>
        <taxon>Bacillati</taxon>
        <taxon>Actinomycetota</taxon>
        <taxon>Actinomycetes</taxon>
        <taxon>Streptosporangiales</taxon>
        <taxon>Thermomonosporaceae</taxon>
        <taxon>Actinomadura</taxon>
    </lineage>
</organism>
<accession>A0ABT0FR62</accession>
<dbReference type="GO" id="GO:0008168">
    <property type="term" value="F:methyltransferase activity"/>
    <property type="evidence" value="ECO:0007669"/>
    <property type="project" value="UniProtKB-KW"/>
</dbReference>
<evidence type="ECO:0000256" key="7">
    <source>
        <dbReference type="ARBA" id="ARBA00022679"/>
    </source>
</evidence>
<evidence type="ECO:0000256" key="3">
    <source>
        <dbReference type="ARBA" id="ARBA00011890"/>
    </source>
</evidence>
<keyword evidence="5" id="KW-0963">Cytoplasm</keyword>
<dbReference type="Gene3D" id="3.40.50.150">
    <property type="entry name" value="Vaccinia Virus protein VP39"/>
    <property type="match status" value="1"/>
</dbReference>
<evidence type="ECO:0000256" key="4">
    <source>
        <dbReference type="ARBA" id="ARBA00013346"/>
    </source>
</evidence>
<evidence type="ECO:0000256" key="12">
    <source>
        <dbReference type="SAM" id="MobiDB-lite"/>
    </source>
</evidence>
<evidence type="ECO:0000256" key="1">
    <source>
        <dbReference type="ARBA" id="ARBA00004496"/>
    </source>
</evidence>